<dbReference type="EMBL" id="JAWHQM010000037">
    <property type="protein sequence ID" value="KAK5633911.1"/>
    <property type="molecule type" value="Genomic_DNA"/>
</dbReference>
<comment type="caution">
    <text evidence="11">The sequence shown here is derived from an EMBL/GenBank/DDBJ whole genome shotgun (WGS) entry which is preliminary data.</text>
</comment>
<evidence type="ECO:0000256" key="9">
    <source>
        <dbReference type="SAM" id="MobiDB-lite"/>
    </source>
</evidence>
<feature type="transmembrane region" description="Helical" evidence="10">
    <location>
        <begin position="757"/>
        <end position="773"/>
    </location>
</feature>
<dbReference type="NCBIfam" id="TIGR00727">
    <property type="entry name" value="ISP4_OPT"/>
    <property type="match status" value="1"/>
</dbReference>
<feature type="compositionally biased region" description="Basic and acidic residues" evidence="9">
    <location>
        <begin position="8"/>
        <end position="20"/>
    </location>
</feature>
<dbReference type="GO" id="GO:0016020">
    <property type="term" value="C:membrane"/>
    <property type="evidence" value="ECO:0007669"/>
    <property type="project" value="UniProtKB-SubCell"/>
</dbReference>
<feature type="transmembrane region" description="Helical" evidence="10">
    <location>
        <begin position="222"/>
        <end position="240"/>
    </location>
</feature>
<feature type="transmembrane region" description="Helical" evidence="10">
    <location>
        <begin position="392"/>
        <end position="413"/>
    </location>
</feature>
<evidence type="ECO:0000313" key="12">
    <source>
        <dbReference type="Proteomes" id="UP001305414"/>
    </source>
</evidence>
<feature type="transmembrane region" description="Helical" evidence="10">
    <location>
        <begin position="533"/>
        <end position="554"/>
    </location>
</feature>
<feature type="transmembrane region" description="Helical" evidence="10">
    <location>
        <begin position="246"/>
        <end position="268"/>
    </location>
</feature>
<feature type="transmembrane region" description="Helical" evidence="10">
    <location>
        <begin position="711"/>
        <end position="728"/>
    </location>
</feature>
<sequence length="850" mass="95739">MFRFRRRVPAEREPRIKASGEDDAPDTSDRSDSHCQFDPNLPVDEIELVDASSNSDDVEKSVKVDVNVIKDDSPYPEVNTLTNAVFFLLVLTVRRTKVRAAVRNYDVDLPANTIRAWVIGMVLCTAGSAINMLFSLRNPSISITTYVIQLIAYPIGLGWDVIFPDREFEFMGITFNLKPGKFNFKEHTVIVAMSNAAYGGGVLYATDVLVAQQVFYKQNFGWGFQLLFGITTLCTGYGLAGIMRRFLVWPAAMIWPVDLVNAALFYTLHDNIPTEPTKANGWRISRYRWFLYVMGGGFSHLSRATTCFLLLCCCWHIFLQTSYNLNTTTDDFIYIVFQGFSYFNFVCWALPNNVIINKVFGGLHGYGILPTTLDWTVVSDYSLSPLIPPFHAVANTVAGVIVFFVIVSAGLHFSGTWYADYFVVQSSDAFDNTGAKYNVSRILNDQNLLDADSYHAYSPLFLSTQFALCYGLSFAAVAAVIVQYALQNDYSPAASLRYETTLLVIKTQYKKARTQEDDIHMRLMKKYKDSPDWWYLVLFTVMIGLSFAVCTAWPTGFPAWAYVICILIPVIWTIPIGIIQGITNIQIGLNVLTEYVIGYILPGHPLAMMNYGYIAMQQALYFTQDLKLGHYMKVPPRTMFSAQLVASVWSAIVQVAVLNWALGNIPEICSNQQPDSFTCPGGRNFFTTSAIWSAIGPARIFSGDALYSPLQWFWLVGAVSPVITWFVARRYPRSIARYINMPLVFGGSGWIPPATVYSYLCWGSVGFFFNYLTKRRFRGWWLQYNYTTSAALDCGLALSTILIFFTLYLTSANAPQWYGNYDIYETLDQRGLAIKSFVAAGETFGPKSWP</sequence>
<feature type="transmembrane region" description="Helical" evidence="10">
    <location>
        <begin position="289"/>
        <end position="319"/>
    </location>
</feature>
<feature type="region of interest" description="Disordered" evidence="9">
    <location>
        <begin position="1"/>
        <end position="39"/>
    </location>
</feature>
<dbReference type="NCBIfam" id="TIGR00728">
    <property type="entry name" value="OPT_sfam"/>
    <property type="match status" value="1"/>
</dbReference>
<dbReference type="InterPro" id="IPR004648">
    <property type="entry name" value="Oligpept_transpt"/>
</dbReference>
<feature type="transmembrane region" description="Helical" evidence="10">
    <location>
        <begin position="114"/>
        <end position="136"/>
    </location>
</feature>
<keyword evidence="6" id="KW-0653">Protein transport</keyword>
<evidence type="ECO:0000256" key="3">
    <source>
        <dbReference type="ARBA" id="ARBA00022448"/>
    </source>
</evidence>
<keyword evidence="12" id="KW-1185">Reference proteome</keyword>
<evidence type="ECO:0000256" key="8">
    <source>
        <dbReference type="ARBA" id="ARBA00023136"/>
    </source>
</evidence>
<dbReference type="AlphaFoldDB" id="A0AAN7UX40"/>
<evidence type="ECO:0000256" key="4">
    <source>
        <dbReference type="ARBA" id="ARBA00022692"/>
    </source>
</evidence>
<gene>
    <name evidence="11" type="ORF">RRF57_009625</name>
</gene>
<keyword evidence="3" id="KW-0813">Transport</keyword>
<feature type="transmembrane region" description="Helical" evidence="10">
    <location>
        <begin position="785"/>
        <end position="809"/>
    </location>
</feature>
<feature type="transmembrane region" description="Helical" evidence="10">
    <location>
        <begin position="189"/>
        <end position="210"/>
    </location>
</feature>
<organism evidence="11 12">
    <name type="scientific">Xylaria bambusicola</name>
    <dbReference type="NCBI Taxonomy" id="326684"/>
    <lineage>
        <taxon>Eukaryota</taxon>
        <taxon>Fungi</taxon>
        <taxon>Dikarya</taxon>
        <taxon>Ascomycota</taxon>
        <taxon>Pezizomycotina</taxon>
        <taxon>Sordariomycetes</taxon>
        <taxon>Xylariomycetidae</taxon>
        <taxon>Xylariales</taxon>
        <taxon>Xylariaceae</taxon>
        <taxon>Xylaria</taxon>
    </lineage>
</organism>
<evidence type="ECO:0000256" key="10">
    <source>
        <dbReference type="SAM" id="Phobius"/>
    </source>
</evidence>
<dbReference type="GO" id="GO:0035673">
    <property type="term" value="F:oligopeptide transmembrane transporter activity"/>
    <property type="evidence" value="ECO:0007669"/>
    <property type="project" value="InterPro"/>
</dbReference>
<evidence type="ECO:0000256" key="6">
    <source>
        <dbReference type="ARBA" id="ARBA00022927"/>
    </source>
</evidence>
<dbReference type="PANTHER" id="PTHR22601">
    <property type="entry name" value="ISP4 LIKE PROTEIN"/>
    <property type="match status" value="1"/>
</dbReference>
<reference evidence="11 12" key="1">
    <citation type="submission" date="2023-10" db="EMBL/GenBank/DDBJ databases">
        <title>Draft genome sequence of Xylaria bambusicola isolate GMP-LS, the root and basal stem rot pathogen of sugarcane in Indonesia.</title>
        <authorList>
            <person name="Selvaraj P."/>
            <person name="Muralishankar V."/>
            <person name="Muruganantham S."/>
            <person name="Sp S."/>
            <person name="Haryani S."/>
            <person name="Lau K.J.X."/>
            <person name="Naqvi N.I."/>
        </authorList>
    </citation>
    <scope>NUCLEOTIDE SEQUENCE [LARGE SCALE GENOMIC DNA]</scope>
    <source>
        <strain evidence="11">GMP-LS</strain>
    </source>
</reference>
<keyword evidence="4 10" id="KW-0812">Transmembrane</keyword>
<feature type="transmembrane region" description="Helical" evidence="10">
    <location>
        <begin position="560"/>
        <end position="579"/>
    </location>
</feature>
<proteinExistence type="inferred from homology"/>
<dbReference type="InterPro" id="IPR004813">
    <property type="entry name" value="OPT"/>
</dbReference>
<keyword evidence="8 10" id="KW-0472">Membrane</keyword>
<accession>A0AAN7UX40</accession>
<feature type="transmembrane region" description="Helical" evidence="10">
    <location>
        <begin position="640"/>
        <end position="662"/>
    </location>
</feature>
<comment type="similarity">
    <text evidence="2">Belongs to the oligopeptide OPT transporter family.</text>
</comment>
<evidence type="ECO:0008006" key="13">
    <source>
        <dbReference type="Google" id="ProtNLM"/>
    </source>
</evidence>
<evidence type="ECO:0000256" key="1">
    <source>
        <dbReference type="ARBA" id="ARBA00004141"/>
    </source>
</evidence>
<feature type="transmembrane region" description="Helical" evidence="10">
    <location>
        <begin position="465"/>
        <end position="486"/>
    </location>
</feature>
<evidence type="ECO:0000256" key="2">
    <source>
        <dbReference type="ARBA" id="ARBA00008807"/>
    </source>
</evidence>
<keyword evidence="7 10" id="KW-1133">Transmembrane helix</keyword>
<evidence type="ECO:0000256" key="5">
    <source>
        <dbReference type="ARBA" id="ARBA00022856"/>
    </source>
</evidence>
<evidence type="ECO:0000313" key="11">
    <source>
        <dbReference type="EMBL" id="KAK5633911.1"/>
    </source>
</evidence>
<feature type="transmembrane region" description="Helical" evidence="10">
    <location>
        <begin position="143"/>
        <end position="162"/>
    </location>
</feature>
<evidence type="ECO:0000256" key="7">
    <source>
        <dbReference type="ARBA" id="ARBA00022989"/>
    </source>
</evidence>
<comment type="subcellular location">
    <subcellularLocation>
        <location evidence="1">Membrane</location>
        <topology evidence="1">Multi-pass membrane protein</topology>
    </subcellularLocation>
</comment>
<name>A0AAN7UX40_9PEZI</name>
<dbReference type="Pfam" id="PF03169">
    <property type="entry name" value="OPT"/>
    <property type="match status" value="2"/>
</dbReference>
<dbReference type="GO" id="GO:0015031">
    <property type="term" value="P:protein transport"/>
    <property type="evidence" value="ECO:0007669"/>
    <property type="project" value="UniProtKB-KW"/>
</dbReference>
<feature type="transmembrane region" description="Helical" evidence="10">
    <location>
        <begin position="331"/>
        <end position="350"/>
    </location>
</feature>
<protein>
    <recommendedName>
        <fullName evidence="13">OPT family small oligopeptide transporter</fullName>
    </recommendedName>
</protein>
<dbReference type="Proteomes" id="UP001305414">
    <property type="component" value="Unassembled WGS sequence"/>
</dbReference>
<keyword evidence="5" id="KW-0571">Peptide transport</keyword>